<dbReference type="GO" id="GO:0005737">
    <property type="term" value="C:cytoplasm"/>
    <property type="evidence" value="ECO:0007669"/>
    <property type="project" value="TreeGrafter"/>
</dbReference>
<evidence type="ECO:0000256" key="2">
    <source>
        <dbReference type="ARBA" id="ARBA00007764"/>
    </source>
</evidence>
<dbReference type="AlphaFoldDB" id="A0A8C3NEE8"/>
<dbReference type="InterPro" id="IPR006993">
    <property type="entry name" value="Glut_rich_SH3-bd"/>
</dbReference>
<evidence type="ECO:0000256" key="5">
    <source>
        <dbReference type="SAM" id="MobiDB-lite"/>
    </source>
</evidence>
<name>A0A8C3NEE8_GEOPR</name>
<evidence type="ECO:0000313" key="6">
    <source>
        <dbReference type="Ensembl" id="ENSCPVP00000019933.1"/>
    </source>
</evidence>
<dbReference type="GO" id="GO:0017124">
    <property type="term" value="F:SH3 domain binding"/>
    <property type="evidence" value="ECO:0007669"/>
    <property type="project" value="UniProtKB-KW"/>
</dbReference>
<accession>A0A8C3NEE8</accession>
<proteinExistence type="inferred from homology"/>
<dbReference type="SUPFAM" id="SSF52833">
    <property type="entry name" value="Thioredoxin-like"/>
    <property type="match status" value="1"/>
</dbReference>
<gene>
    <name evidence="6" type="primary">SH3BGRL2</name>
</gene>
<feature type="region of interest" description="Disordered" evidence="5">
    <location>
        <begin position="30"/>
        <end position="184"/>
    </location>
</feature>
<evidence type="ECO:0000256" key="1">
    <source>
        <dbReference type="ARBA" id="ARBA00004123"/>
    </source>
</evidence>
<feature type="compositionally biased region" description="Pro residues" evidence="5">
    <location>
        <begin position="95"/>
        <end position="104"/>
    </location>
</feature>
<dbReference type="CDD" id="cd03030">
    <property type="entry name" value="GRX_SH3BGR"/>
    <property type="match status" value="1"/>
</dbReference>
<dbReference type="Proteomes" id="UP000694382">
    <property type="component" value="Chromosome 3"/>
</dbReference>
<dbReference type="InterPro" id="IPR051033">
    <property type="entry name" value="SH3BGR"/>
</dbReference>
<keyword evidence="7" id="KW-1185">Reference proteome</keyword>
<protein>
    <submittedName>
        <fullName evidence="6">SH3 domain binding glutamate rich protein like 2</fullName>
    </submittedName>
</protein>
<comment type="similarity">
    <text evidence="2">Belongs to the SH3BGR family.</text>
</comment>
<reference evidence="6" key="3">
    <citation type="submission" date="2025-09" db="UniProtKB">
        <authorList>
            <consortium name="Ensembl"/>
        </authorList>
    </citation>
    <scope>IDENTIFICATION</scope>
</reference>
<comment type="subcellular location">
    <subcellularLocation>
        <location evidence="1">Nucleus</location>
    </subcellularLocation>
</comment>
<keyword evidence="3" id="KW-0729">SH3-binding</keyword>
<dbReference type="Gene3D" id="3.40.30.10">
    <property type="entry name" value="Glutaredoxin"/>
    <property type="match status" value="1"/>
</dbReference>
<dbReference type="PANTHER" id="PTHR12232:SF4">
    <property type="entry name" value="SH3 DOMAIN-BINDING GLUTAMIC ACID-RICH-LIKE PROTEIN 2"/>
    <property type="match status" value="1"/>
</dbReference>
<feature type="compositionally biased region" description="Low complexity" evidence="5">
    <location>
        <begin position="136"/>
        <end position="147"/>
    </location>
</feature>
<dbReference type="PANTHER" id="PTHR12232">
    <property type="entry name" value="SH3 DOMAIN-BINDING GLUTAMIC ACID-RICH-LIKE PROTEIN"/>
    <property type="match status" value="1"/>
</dbReference>
<organism evidence="6 7">
    <name type="scientific">Geospiza parvula</name>
    <name type="common">Small tree-finch</name>
    <name type="synonym">Camarhynchus parvulus</name>
    <dbReference type="NCBI Taxonomy" id="87175"/>
    <lineage>
        <taxon>Eukaryota</taxon>
        <taxon>Metazoa</taxon>
        <taxon>Chordata</taxon>
        <taxon>Craniata</taxon>
        <taxon>Vertebrata</taxon>
        <taxon>Euteleostomi</taxon>
        <taxon>Archelosauria</taxon>
        <taxon>Archosauria</taxon>
        <taxon>Dinosauria</taxon>
        <taxon>Saurischia</taxon>
        <taxon>Theropoda</taxon>
        <taxon>Coelurosauria</taxon>
        <taxon>Aves</taxon>
        <taxon>Neognathae</taxon>
        <taxon>Neoaves</taxon>
        <taxon>Telluraves</taxon>
        <taxon>Australaves</taxon>
        <taxon>Passeriformes</taxon>
        <taxon>Thraupidae</taxon>
        <taxon>Camarhynchus</taxon>
    </lineage>
</organism>
<dbReference type="Ensembl" id="ENSCPVT00000020823.2">
    <property type="protein sequence ID" value="ENSCPVP00000019933.1"/>
    <property type="gene ID" value="ENSCPVG00000014502.2"/>
</dbReference>
<reference evidence="6" key="1">
    <citation type="submission" date="2020-02" db="EMBL/GenBank/DDBJ databases">
        <authorList>
            <person name="Enbody D E."/>
            <person name="Pettersson E M."/>
        </authorList>
    </citation>
    <scope>NUCLEOTIDE SEQUENCE [LARGE SCALE GENOMIC DNA]</scope>
</reference>
<dbReference type="GO" id="GO:0005634">
    <property type="term" value="C:nucleus"/>
    <property type="evidence" value="ECO:0007669"/>
    <property type="project" value="UniProtKB-SubCell"/>
</dbReference>
<dbReference type="Pfam" id="PF04908">
    <property type="entry name" value="SH3BGR"/>
    <property type="match status" value="1"/>
</dbReference>
<reference evidence="6" key="2">
    <citation type="submission" date="2025-08" db="UniProtKB">
        <authorList>
            <consortium name="Ensembl"/>
        </authorList>
    </citation>
    <scope>IDENTIFICATION</scope>
</reference>
<evidence type="ECO:0000313" key="7">
    <source>
        <dbReference type="Proteomes" id="UP000694382"/>
    </source>
</evidence>
<sequence length="302" mass="32253">EQPELERGAALLAGGAISGVAHLDLRAAHLEGGTSPSQPLPGARWQRQPRALGRAGCGKPPFRRQLGAGRLLPGSLPAPCYGCPRPGRTTAPVGPCAPPTPPRLSPLSLPPASREPDPARPRERGCAARHGRARQGRAGPGRARGASTAGGGHARGRRRGGAGRPRPRPVRGSGSSQPRCPVPSAPVAAAHEVKMVIRVFVASSSGSVAIKKRQQDVVRFLEANRIEFEEVDITMSEEKRQWMYKNIPEDRQPAQGNPLPPQIFSDDRYCGDYDGFFESKESNTVFSFLGLKPTLASKESEP</sequence>
<keyword evidence="4" id="KW-0539">Nucleus</keyword>
<feature type="compositionally biased region" description="Basic and acidic residues" evidence="5">
    <location>
        <begin position="114"/>
        <end position="126"/>
    </location>
</feature>
<dbReference type="InterPro" id="IPR036249">
    <property type="entry name" value="Thioredoxin-like_sf"/>
</dbReference>
<feature type="compositionally biased region" description="Basic residues" evidence="5">
    <location>
        <begin position="154"/>
        <end position="169"/>
    </location>
</feature>
<evidence type="ECO:0000256" key="3">
    <source>
        <dbReference type="ARBA" id="ARBA00023036"/>
    </source>
</evidence>
<evidence type="ECO:0000256" key="4">
    <source>
        <dbReference type="ARBA" id="ARBA00023242"/>
    </source>
</evidence>